<dbReference type="GO" id="GO:0097367">
    <property type="term" value="F:carbohydrate derivative binding"/>
    <property type="evidence" value="ECO:0007669"/>
    <property type="project" value="InterPro"/>
</dbReference>
<reference evidence="7" key="1">
    <citation type="journal article" date="2019" name="Int. J. Syst. Evol. Microbiol.">
        <title>The Global Catalogue of Microorganisms (GCM) 10K type strain sequencing project: providing services to taxonomists for standard genome sequencing and annotation.</title>
        <authorList>
            <consortium name="The Broad Institute Genomics Platform"/>
            <consortium name="The Broad Institute Genome Sequencing Center for Infectious Disease"/>
            <person name="Wu L."/>
            <person name="Ma J."/>
        </authorList>
    </citation>
    <scope>NUCLEOTIDE SEQUENCE [LARGE SCALE GENOMIC DNA]</scope>
    <source>
        <strain evidence="7">JCM 31047</strain>
    </source>
</reference>
<evidence type="ECO:0000259" key="5">
    <source>
        <dbReference type="PROSITE" id="PS51464"/>
    </source>
</evidence>
<name>A0A8H9GMC5_9DEIO</name>
<accession>A0A8H9GMC5</accession>
<dbReference type="GO" id="GO:0003700">
    <property type="term" value="F:DNA-binding transcription factor activity"/>
    <property type="evidence" value="ECO:0007669"/>
    <property type="project" value="InterPro"/>
</dbReference>
<dbReference type="InterPro" id="IPR047640">
    <property type="entry name" value="RpiR-like"/>
</dbReference>
<dbReference type="SUPFAM" id="SSF53697">
    <property type="entry name" value="SIS domain"/>
    <property type="match status" value="1"/>
</dbReference>
<dbReference type="RefSeq" id="WP_110833423.1">
    <property type="nucleotide sequence ID" value="NZ_BMQG01000003.1"/>
</dbReference>
<keyword evidence="2" id="KW-0238">DNA-binding</keyword>
<dbReference type="PROSITE" id="PS51071">
    <property type="entry name" value="HTH_RPIR"/>
    <property type="match status" value="1"/>
</dbReference>
<dbReference type="PANTHER" id="PTHR30514">
    <property type="entry name" value="GLUCOKINASE"/>
    <property type="match status" value="1"/>
</dbReference>
<evidence type="ECO:0000313" key="7">
    <source>
        <dbReference type="Proteomes" id="UP000600547"/>
    </source>
</evidence>
<protein>
    <submittedName>
        <fullName evidence="6">RpiR family transcriptional regulator</fullName>
    </submittedName>
</protein>
<dbReference type="CDD" id="cd05013">
    <property type="entry name" value="SIS_RpiR"/>
    <property type="match status" value="1"/>
</dbReference>
<dbReference type="Proteomes" id="UP000600547">
    <property type="component" value="Unassembled WGS sequence"/>
</dbReference>
<dbReference type="PROSITE" id="PS00356">
    <property type="entry name" value="HTH_LACI_1"/>
    <property type="match status" value="1"/>
</dbReference>
<dbReference type="Pfam" id="PF01418">
    <property type="entry name" value="HTH_6"/>
    <property type="match status" value="1"/>
</dbReference>
<feature type="domain" description="SIS" evidence="5">
    <location>
        <begin position="128"/>
        <end position="268"/>
    </location>
</feature>
<dbReference type="PANTHER" id="PTHR30514:SF1">
    <property type="entry name" value="HTH-TYPE TRANSCRIPTIONAL REGULATOR HEXR-RELATED"/>
    <property type="match status" value="1"/>
</dbReference>
<evidence type="ECO:0000313" key="6">
    <source>
        <dbReference type="EMBL" id="GGM38751.1"/>
    </source>
</evidence>
<dbReference type="Gene3D" id="1.10.10.10">
    <property type="entry name" value="Winged helix-like DNA-binding domain superfamily/Winged helix DNA-binding domain"/>
    <property type="match status" value="1"/>
</dbReference>
<dbReference type="InterPro" id="IPR001347">
    <property type="entry name" value="SIS_dom"/>
</dbReference>
<dbReference type="SUPFAM" id="SSF46689">
    <property type="entry name" value="Homeodomain-like"/>
    <property type="match status" value="1"/>
</dbReference>
<dbReference type="Gene3D" id="3.40.50.10490">
    <property type="entry name" value="Glucose-6-phosphate isomerase like protein, domain 1"/>
    <property type="match status" value="1"/>
</dbReference>
<proteinExistence type="predicted"/>
<dbReference type="AlphaFoldDB" id="A0A8H9GMC5"/>
<dbReference type="InterPro" id="IPR035472">
    <property type="entry name" value="RpiR-like_SIS"/>
</dbReference>
<dbReference type="PROSITE" id="PS51464">
    <property type="entry name" value="SIS"/>
    <property type="match status" value="1"/>
</dbReference>
<evidence type="ECO:0000259" key="4">
    <source>
        <dbReference type="PROSITE" id="PS51071"/>
    </source>
</evidence>
<dbReference type="InterPro" id="IPR046348">
    <property type="entry name" value="SIS_dom_sf"/>
</dbReference>
<dbReference type="GO" id="GO:1901135">
    <property type="term" value="P:carbohydrate derivative metabolic process"/>
    <property type="evidence" value="ECO:0007669"/>
    <property type="project" value="InterPro"/>
</dbReference>
<evidence type="ECO:0000256" key="2">
    <source>
        <dbReference type="ARBA" id="ARBA00023125"/>
    </source>
</evidence>
<sequence>MSQTVPRPAPSPGAISRIRLHAHSLSPSLRQVADHVLREADSVIHQTITELAASAGVGEATITRLCRKLDFAGFHAFKIALAADVAGRDTAAERPTSLEGQTARLVQRAALTLEDTGRLISPDAIEAVAEQLARAPRVDLTGQGNSGMVAQLFAHRLLRLGITAQAFTDPHVAAVSISTLPRGGVVIGLTSSGSTIDTVQHLRLAQSQGHYTVALTHHASSPVTRYASRVLFTSGQEDPLSDAVMDTLISQTLVLELLYAALIARRPEAAATLRLTAESVGEKKY</sequence>
<dbReference type="InterPro" id="IPR036388">
    <property type="entry name" value="WH-like_DNA-bd_sf"/>
</dbReference>
<keyword evidence="1" id="KW-0805">Transcription regulation</keyword>
<organism evidence="6 7">
    <name type="scientific">Deinococcus arenae</name>
    <dbReference type="NCBI Taxonomy" id="1452751"/>
    <lineage>
        <taxon>Bacteria</taxon>
        <taxon>Thermotogati</taxon>
        <taxon>Deinococcota</taxon>
        <taxon>Deinococci</taxon>
        <taxon>Deinococcales</taxon>
        <taxon>Deinococcaceae</taxon>
        <taxon>Deinococcus</taxon>
    </lineage>
</organism>
<dbReference type="InterPro" id="IPR000281">
    <property type="entry name" value="HTH_RpiR"/>
</dbReference>
<feature type="domain" description="HTH rpiR-type" evidence="4">
    <location>
        <begin position="12"/>
        <end position="88"/>
    </location>
</feature>
<dbReference type="Pfam" id="PF01380">
    <property type="entry name" value="SIS"/>
    <property type="match status" value="1"/>
</dbReference>
<evidence type="ECO:0000256" key="3">
    <source>
        <dbReference type="ARBA" id="ARBA00023163"/>
    </source>
</evidence>
<dbReference type="InterPro" id="IPR009057">
    <property type="entry name" value="Homeodomain-like_sf"/>
</dbReference>
<dbReference type="GO" id="GO:0003677">
    <property type="term" value="F:DNA binding"/>
    <property type="evidence" value="ECO:0007669"/>
    <property type="project" value="UniProtKB-KW"/>
</dbReference>
<dbReference type="EMBL" id="BMQG01000003">
    <property type="protein sequence ID" value="GGM38751.1"/>
    <property type="molecule type" value="Genomic_DNA"/>
</dbReference>
<evidence type="ECO:0000256" key="1">
    <source>
        <dbReference type="ARBA" id="ARBA00023015"/>
    </source>
</evidence>
<comment type="caution">
    <text evidence="6">The sequence shown here is derived from an EMBL/GenBank/DDBJ whole genome shotgun (WGS) entry which is preliminary data.</text>
</comment>
<keyword evidence="3" id="KW-0804">Transcription</keyword>
<gene>
    <name evidence="6" type="ORF">GCM10008956_14040</name>
</gene>
<keyword evidence="7" id="KW-1185">Reference proteome</keyword>